<proteinExistence type="predicted"/>
<dbReference type="InterPro" id="IPR011009">
    <property type="entry name" value="Kinase-like_dom_sf"/>
</dbReference>
<dbReference type="Pfam" id="PF01636">
    <property type="entry name" value="APH"/>
    <property type="match status" value="1"/>
</dbReference>
<name>A0A918AH33_9PSEU</name>
<comment type="caution">
    <text evidence="2">The sequence shown here is derived from an EMBL/GenBank/DDBJ whole genome shotgun (WGS) entry which is preliminary data.</text>
</comment>
<dbReference type="Gene3D" id="3.90.1200.10">
    <property type="match status" value="1"/>
</dbReference>
<evidence type="ECO:0000259" key="1">
    <source>
        <dbReference type="Pfam" id="PF01636"/>
    </source>
</evidence>
<evidence type="ECO:0000313" key="3">
    <source>
        <dbReference type="Proteomes" id="UP000639606"/>
    </source>
</evidence>
<reference evidence="2" key="2">
    <citation type="submission" date="2020-09" db="EMBL/GenBank/DDBJ databases">
        <authorList>
            <person name="Sun Q."/>
            <person name="Ohkuma M."/>
        </authorList>
    </citation>
    <scope>NUCLEOTIDE SEQUENCE</scope>
    <source>
        <strain evidence="2">JCM 3313</strain>
    </source>
</reference>
<evidence type="ECO:0000313" key="2">
    <source>
        <dbReference type="EMBL" id="GGP36779.1"/>
    </source>
</evidence>
<dbReference type="SUPFAM" id="SSF56112">
    <property type="entry name" value="Protein kinase-like (PK-like)"/>
    <property type="match status" value="1"/>
</dbReference>
<gene>
    <name evidence="2" type="ORF">GCM10010185_04960</name>
</gene>
<sequence length="291" mass="31598">MTSRRDWHDVPERVRQAVEQHTGPASGAKSLRDGRNSELAVTLTTPSGSVFCKGITTGSSLSAMHRNELAIGSHLPDDLAPRLLWHVEADGWLVLGFEHVTGHHADLSPGSADLLAVADAVTRIRSVPPPQARPMASQWTRALKVELDLPLSNDADPWSAANAGLIAEWAAKAPDQLDGNRLVHSDLNPANFLVADTAKVVDWAWWRTGAAWIDTALLVIRLIAAGHRPEAAEQWAYQSPDFASTPPDAVTAFAASVLRLWERRFATTTATAAARAWTRHRMSRHHALGIG</sequence>
<reference evidence="2" key="1">
    <citation type="journal article" date="2014" name="Int. J. Syst. Evol. Microbiol.">
        <title>Complete genome sequence of Corynebacterium casei LMG S-19264T (=DSM 44701T), isolated from a smear-ripened cheese.</title>
        <authorList>
            <consortium name="US DOE Joint Genome Institute (JGI-PGF)"/>
            <person name="Walter F."/>
            <person name="Albersmeier A."/>
            <person name="Kalinowski J."/>
            <person name="Ruckert C."/>
        </authorList>
    </citation>
    <scope>NUCLEOTIDE SEQUENCE</scope>
    <source>
        <strain evidence="2">JCM 3313</strain>
    </source>
</reference>
<keyword evidence="3" id="KW-1185">Reference proteome</keyword>
<dbReference type="AlphaFoldDB" id="A0A918AH33"/>
<dbReference type="Proteomes" id="UP000639606">
    <property type="component" value="Unassembled WGS sequence"/>
</dbReference>
<dbReference type="EMBL" id="BMRG01000001">
    <property type="protein sequence ID" value="GGP36779.1"/>
    <property type="molecule type" value="Genomic_DNA"/>
</dbReference>
<protein>
    <recommendedName>
        <fullName evidence="1">Aminoglycoside phosphotransferase domain-containing protein</fullName>
    </recommendedName>
</protein>
<organism evidence="2 3">
    <name type="scientific">Saccharothrix coeruleofusca</name>
    <dbReference type="NCBI Taxonomy" id="33919"/>
    <lineage>
        <taxon>Bacteria</taxon>
        <taxon>Bacillati</taxon>
        <taxon>Actinomycetota</taxon>
        <taxon>Actinomycetes</taxon>
        <taxon>Pseudonocardiales</taxon>
        <taxon>Pseudonocardiaceae</taxon>
        <taxon>Saccharothrix</taxon>
    </lineage>
</organism>
<accession>A0A918AH33</accession>
<feature type="domain" description="Aminoglycoside phosphotransferase" evidence="1">
    <location>
        <begin position="41"/>
        <end position="238"/>
    </location>
</feature>
<dbReference type="InterPro" id="IPR002575">
    <property type="entry name" value="Aminoglycoside_PTrfase"/>
</dbReference>
<dbReference type="RefSeq" id="WP_229794922.1">
    <property type="nucleotide sequence ID" value="NZ_BMRG01000001.1"/>
</dbReference>